<accession>A0A269PAP4</accession>
<feature type="transmembrane region" description="Helical" evidence="1">
    <location>
        <begin position="111"/>
        <end position="133"/>
    </location>
</feature>
<dbReference type="InterPro" id="IPR003675">
    <property type="entry name" value="Rce1/LyrA-like_dom"/>
</dbReference>
<sequence length="281" mass="30167">MKPERIGEETQVDRVRDFAFGARQQPNYSWWKPLAEMLTVIVMVIAMTVVVGLSLEAAGLDTSSPDVDGWFTYATVIVEIIAVLVAVKLVGRRSAASVLLSGKALRPLALVAAYLLAFAVIAVTLGLISVYAFGSSWDKAFAGFSSTFPLELVAILLAALAEEMLFRGLVFQAFTAWTRHPLVGAIAAALLFVAVHPAAWSEPLAFAHFFLDGLLYAWLAWYFNGIGIAVAAHAAWNTAASLQDYGVPLSLGGTATQFVAAALAVVVLTVAFRRARRPLRP</sequence>
<dbReference type="Proteomes" id="UP000215771">
    <property type="component" value="Unassembled WGS sequence"/>
</dbReference>
<dbReference type="Pfam" id="PF02517">
    <property type="entry name" value="Rce1-like"/>
    <property type="match status" value="1"/>
</dbReference>
<evidence type="ECO:0000313" key="4">
    <source>
        <dbReference type="Proteomes" id="UP000215771"/>
    </source>
</evidence>
<evidence type="ECO:0000256" key="1">
    <source>
        <dbReference type="SAM" id="Phobius"/>
    </source>
</evidence>
<name>A0A269PAP4_9CORY</name>
<proteinExistence type="predicted"/>
<feature type="transmembrane region" description="Helical" evidence="1">
    <location>
        <begin position="181"/>
        <end position="201"/>
    </location>
</feature>
<feature type="transmembrane region" description="Helical" evidence="1">
    <location>
        <begin position="140"/>
        <end position="161"/>
    </location>
</feature>
<feature type="transmembrane region" description="Helical" evidence="1">
    <location>
        <begin position="213"/>
        <end position="235"/>
    </location>
</feature>
<evidence type="ECO:0000313" key="3">
    <source>
        <dbReference type="EMBL" id="PAJ68315.1"/>
    </source>
</evidence>
<comment type="caution">
    <text evidence="3">The sequence shown here is derived from an EMBL/GenBank/DDBJ whole genome shotgun (WGS) entry which is preliminary data.</text>
</comment>
<keyword evidence="1" id="KW-0472">Membrane</keyword>
<dbReference type="AlphaFoldDB" id="A0A269PAP4"/>
<feature type="transmembrane region" description="Helical" evidence="1">
    <location>
        <begin position="37"/>
        <end position="58"/>
    </location>
</feature>
<keyword evidence="1" id="KW-1133">Transmembrane helix</keyword>
<feature type="domain" description="CAAX prenyl protease 2/Lysostaphin resistance protein A-like" evidence="2">
    <location>
        <begin position="149"/>
        <end position="238"/>
    </location>
</feature>
<feature type="transmembrane region" description="Helical" evidence="1">
    <location>
        <begin position="70"/>
        <end position="91"/>
    </location>
</feature>
<protein>
    <recommendedName>
        <fullName evidence="2">CAAX prenyl protease 2/Lysostaphin resistance protein A-like domain-containing protein</fullName>
    </recommendedName>
</protein>
<gene>
    <name evidence="3" type="ORF">CIG21_11170</name>
</gene>
<evidence type="ECO:0000259" key="2">
    <source>
        <dbReference type="Pfam" id="PF02517"/>
    </source>
</evidence>
<dbReference type="GO" id="GO:0080120">
    <property type="term" value="P:CAAX-box protein maturation"/>
    <property type="evidence" value="ECO:0007669"/>
    <property type="project" value="UniProtKB-ARBA"/>
</dbReference>
<keyword evidence="1" id="KW-0812">Transmembrane</keyword>
<dbReference type="GO" id="GO:0004175">
    <property type="term" value="F:endopeptidase activity"/>
    <property type="evidence" value="ECO:0007669"/>
    <property type="project" value="UniProtKB-ARBA"/>
</dbReference>
<dbReference type="EMBL" id="NQMQ01000029">
    <property type="protein sequence ID" value="PAJ68315.1"/>
    <property type="molecule type" value="Genomic_DNA"/>
</dbReference>
<reference evidence="3 4" key="1">
    <citation type="submission" date="2017-08" db="EMBL/GenBank/DDBJ databases">
        <authorList>
            <person name="de Groot N.N."/>
        </authorList>
    </citation>
    <scope>NUCLEOTIDE SEQUENCE [LARGE SCALE GENOMIC DNA]</scope>
    <source>
        <strain evidence="3 4">NBT06-6</strain>
    </source>
</reference>
<feature type="transmembrane region" description="Helical" evidence="1">
    <location>
        <begin position="255"/>
        <end position="272"/>
    </location>
</feature>
<organism evidence="3 4">
    <name type="scientific">Corynebacterium hadale</name>
    <dbReference type="NCBI Taxonomy" id="2026255"/>
    <lineage>
        <taxon>Bacteria</taxon>
        <taxon>Bacillati</taxon>
        <taxon>Actinomycetota</taxon>
        <taxon>Actinomycetes</taxon>
        <taxon>Mycobacteriales</taxon>
        <taxon>Corynebacteriaceae</taxon>
        <taxon>Corynebacterium</taxon>
    </lineage>
</organism>